<gene>
    <name evidence="3" type="ORF">DMP07_08195</name>
</gene>
<accession>A0A3N0AE11</accession>
<keyword evidence="4" id="KW-1185">Reference proteome</keyword>
<protein>
    <submittedName>
        <fullName evidence="3">Uncharacterized protein</fullName>
    </submittedName>
</protein>
<dbReference type="RefSeq" id="WP_123198661.1">
    <property type="nucleotide sequence ID" value="NZ_QICB01000008.1"/>
</dbReference>
<feature type="region of interest" description="Disordered" evidence="1">
    <location>
        <begin position="66"/>
        <end position="147"/>
    </location>
</feature>
<dbReference type="EMBL" id="QICB01000008">
    <property type="protein sequence ID" value="RNL18687.1"/>
    <property type="molecule type" value="Genomic_DNA"/>
</dbReference>
<evidence type="ECO:0000313" key="4">
    <source>
        <dbReference type="Proteomes" id="UP000267368"/>
    </source>
</evidence>
<organism evidence="3 4">
    <name type="scientific">Slackia faecicanis</name>
    <dbReference type="NCBI Taxonomy" id="255723"/>
    <lineage>
        <taxon>Bacteria</taxon>
        <taxon>Bacillati</taxon>
        <taxon>Actinomycetota</taxon>
        <taxon>Coriobacteriia</taxon>
        <taxon>Eggerthellales</taxon>
        <taxon>Eggerthellaceae</taxon>
        <taxon>Slackia</taxon>
    </lineage>
</organism>
<dbReference type="Proteomes" id="UP000267368">
    <property type="component" value="Unassembled WGS sequence"/>
</dbReference>
<evidence type="ECO:0000313" key="3">
    <source>
        <dbReference type="EMBL" id="RNL18687.1"/>
    </source>
</evidence>
<proteinExistence type="predicted"/>
<evidence type="ECO:0000256" key="2">
    <source>
        <dbReference type="SAM" id="Phobius"/>
    </source>
</evidence>
<sequence>MAGMKGGRSFRGIGASVHIKKNTAGTSNEISLSVLDGLKSRADNELGEADPKVKLGDLSLFTVSSKKERRLSAKDEKLPALPAASSSAQEKKASVKKKARPAERGASAERPAAGARTARAKKPTRDQRNRERALRDPEKEIKRRKKNRRVRRAAAIAVASLCCCVGIGAGVLFAANVYEQGRANLALLSQAFDEIKKADSLVLSMDDMVMKDESTVTAEELESLEQGMEDAGVHLNAACAFADEAFQAMGDSPGKDAARQVSVSADARRDMMKYAEALLHADSDARGGVEAVQECWQRVLEADGLMKEAADLVVDTTVENVSASQSKSEQAIALLDEAKASLSSAQERCPSADFSALAALIDKKREQNGYAIESDKAIYIQDKATAESFNESYNKADAEAVKLAAALPERPAQPILDRLDAQTSETRSRYLDARKRAAESDAFIRDYLGRPGE</sequence>
<feature type="compositionally biased region" description="Basic and acidic residues" evidence="1">
    <location>
        <begin position="123"/>
        <end position="141"/>
    </location>
</feature>
<evidence type="ECO:0000256" key="1">
    <source>
        <dbReference type="SAM" id="MobiDB-lite"/>
    </source>
</evidence>
<feature type="transmembrane region" description="Helical" evidence="2">
    <location>
        <begin position="153"/>
        <end position="175"/>
    </location>
</feature>
<dbReference type="OrthoDB" id="3174596at2"/>
<keyword evidence="2" id="KW-1133">Transmembrane helix</keyword>
<feature type="compositionally biased region" description="Low complexity" evidence="1">
    <location>
        <begin position="79"/>
        <end position="88"/>
    </location>
</feature>
<keyword evidence="2" id="KW-0812">Transmembrane</keyword>
<reference evidence="4" key="1">
    <citation type="submission" date="2018-05" db="EMBL/GenBank/DDBJ databases">
        <title>Genome Sequencing of selected type strains of the family Eggerthellaceae.</title>
        <authorList>
            <person name="Danylec N."/>
            <person name="Stoll D.A."/>
            <person name="Doetsch A."/>
            <person name="Huch M."/>
        </authorList>
    </citation>
    <scope>NUCLEOTIDE SEQUENCE [LARGE SCALE GENOMIC DNA]</scope>
    <source>
        <strain evidence="4">DSM 17537</strain>
    </source>
</reference>
<keyword evidence="2" id="KW-0472">Membrane</keyword>
<name>A0A3N0AE11_9ACTN</name>
<dbReference type="AlphaFoldDB" id="A0A3N0AE11"/>
<comment type="caution">
    <text evidence="3">The sequence shown here is derived from an EMBL/GenBank/DDBJ whole genome shotgun (WGS) entry which is preliminary data.</text>
</comment>